<sequence>MRGKVIPYKSVAIALIKRPWFFPMMIILLFIAVFGATYAPWGADAAPAWVQAVGSVAAIIAAWLIPQLHDHHREKKNREDVIASIHWVAVMGKNNLQALIGVIERSEVGYLKFWKSTSSGADFKILLDAANAVPLTTFSGSDISYVINLRQALSFGDECAEVLRNWTDGEAPLLAGAFPKINNLTHHAHQIDWVLEQLAGMADAAGRITKASTHA</sequence>
<feature type="transmembrane region" description="Helical" evidence="1">
    <location>
        <begin position="47"/>
        <end position="66"/>
    </location>
</feature>
<gene>
    <name evidence="2" type="ORF">SAMN05216381_1097</name>
</gene>
<name>A0A1G7JES6_9GAMM</name>
<reference evidence="2 3" key="1">
    <citation type="submission" date="2016-10" db="EMBL/GenBank/DDBJ databases">
        <authorList>
            <person name="de Groot N.N."/>
        </authorList>
    </citation>
    <scope>NUCLEOTIDE SEQUENCE [LARGE SCALE GENOMIC DNA]</scope>
    <source>
        <strain evidence="2 3">LMG 25475</strain>
    </source>
</reference>
<evidence type="ECO:0000313" key="2">
    <source>
        <dbReference type="EMBL" id="SDF23447.1"/>
    </source>
</evidence>
<keyword evidence="1" id="KW-0472">Membrane</keyword>
<protein>
    <submittedName>
        <fullName evidence="2">Uncharacterized protein</fullName>
    </submittedName>
</protein>
<proteinExistence type="predicted"/>
<evidence type="ECO:0000256" key="1">
    <source>
        <dbReference type="SAM" id="Phobius"/>
    </source>
</evidence>
<feature type="transmembrane region" description="Helical" evidence="1">
    <location>
        <begin position="20"/>
        <end position="41"/>
    </location>
</feature>
<organism evidence="2 3">
    <name type="scientific">Phytopseudomonas seleniipraecipitans</name>
    <dbReference type="NCBI Taxonomy" id="640205"/>
    <lineage>
        <taxon>Bacteria</taxon>
        <taxon>Pseudomonadati</taxon>
        <taxon>Pseudomonadota</taxon>
        <taxon>Gammaproteobacteria</taxon>
        <taxon>Pseudomonadales</taxon>
        <taxon>Pseudomonadaceae</taxon>
        <taxon>Phytopseudomonas</taxon>
    </lineage>
</organism>
<evidence type="ECO:0000313" key="3">
    <source>
        <dbReference type="Proteomes" id="UP000243378"/>
    </source>
</evidence>
<dbReference type="RefSeq" id="WP_092365626.1">
    <property type="nucleotide sequence ID" value="NZ_FNBM01000002.1"/>
</dbReference>
<dbReference type="AlphaFoldDB" id="A0A1G7JES6"/>
<keyword evidence="1" id="KW-0812">Transmembrane</keyword>
<keyword evidence="1" id="KW-1133">Transmembrane helix</keyword>
<dbReference type="Proteomes" id="UP000243378">
    <property type="component" value="Unassembled WGS sequence"/>
</dbReference>
<dbReference type="OrthoDB" id="7031466at2"/>
<accession>A0A1G7JES6</accession>
<dbReference type="EMBL" id="FNBM01000002">
    <property type="protein sequence ID" value="SDF23447.1"/>
    <property type="molecule type" value="Genomic_DNA"/>
</dbReference>